<protein>
    <submittedName>
        <fullName evidence="2">Uncharacterized protein</fullName>
    </submittedName>
</protein>
<keyword evidence="1" id="KW-1133">Transmembrane helix</keyword>
<evidence type="ECO:0000313" key="3">
    <source>
        <dbReference type="Proteomes" id="UP000030690"/>
    </source>
</evidence>
<evidence type="ECO:0000256" key="1">
    <source>
        <dbReference type="SAM" id="Phobius"/>
    </source>
</evidence>
<dbReference type="AlphaFoldDB" id="A0A024V5P3"/>
<reference evidence="2 3" key="1">
    <citation type="submission" date="2013-02" db="EMBL/GenBank/DDBJ databases">
        <title>The Genome Annotation of Plasmodium falciparum Vietnam Oak-Knoll (FVO).</title>
        <authorList>
            <consortium name="The Broad Institute Genome Sequencing Platform"/>
            <consortium name="The Broad Institute Genome Sequencing Center for Infectious Disease"/>
            <person name="Neafsey D."/>
            <person name="Hoffman S."/>
            <person name="Volkman S."/>
            <person name="Rosenthal P."/>
            <person name="Walker B."/>
            <person name="Young S.K."/>
            <person name="Zeng Q."/>
            <person name="Gargeya S."/>
            <person name="Fitzgerald M."/>
            <person name="Haas B."/>
            <person name="Abouelleil A."/>
            <person name="Allen A.W."/>
            <person name="Alvarado L."/>
            <person name="Arachchi H.M."/>
            <person name="Berlin A.M."/>
            <person name="Chapman S.B."/>
            <person name="Gainer-Dewar J."/>
            <person name="Goldberg J."/>
            <person name="Griggs A."/>
            <person name="Gujja S."/>
            <person name="Hansen M."/>
            <person name="Howarth C."/>
            <person name="Imamovic A."/>
            <person name="Ireland A."/>
            <person name="Larimer J."/>
            <person name="McCowan C."/>
            <person name="Murphy C."/>
            <person name="Pearson M."/>
            <person name="Poon T.W."/>
            <person name="Priest M."/>
            <person name="Roberts A."/>
            <person name="Saif S."/>
            <person name="Shea T."/>
            <person name="Sisk P."/>
            <person name="Sykes S."/>
            <person name="Wortman J."/>
            <person name="Nusbaum C."/>
            <person name="Birren B."/>
        </authorList>
    </citation>
    <scope>NUCLEOTIDE SEQUENCE [LARGE SCALE GENOMIC DNA]</scope>
    <source>
        <strain evidence="3">Vietnam Oak-Knoll (FVO)</strain>
    </source>
</reference>
<feature type="transmembrane region" description="Helical" evidence="1">
    <location>
        <begin position="33"/>
        <end position="55"/>
    </location>
</feature>
<keyword evidence="1" id="KW-0472">Membrane</keyword>
<dbReference type="EMBL" id="KI925116">
    <property type="protein sequence ID" value="ETW17784.1"/>
    <property type="molecule type" value="Genomic_DNA"/>
</dbReference>
<keyword evidence="1" id="KW-0812">Transmembrane</keyword>
<dbReference type="Proteomes" id="UP000030690">
    <property type="component" value="Unassembled WGS sequence"/>
</dbReference>
<accession>A0A024V5P3</accession>
<reference evidence="2 3" key="2">
    <citation type="submission" date="2013-02" db="EMBL/GenBank/DDBJ databases">
        <title>The Genome Sequence of Plasmodium falciparum Vietnam Oak-Knoll (FVO).</title>
        <authorList>
            <consortium name="The Broad Institute Genome Sequencing Platform"/>
            <consortium name="The Broad Institute Genome Sequencing Center for Infectious Disease"/>
            <person name="Neafsey D."/>
            <person name="Cheeseman I."/>
            <person name="Volkman S."/>
            <person name="Adams J."/>
            <person name="Walker B."/>
            <person name="Young S.K."/>
            <person name="Zeng Q."/>
            <person name="Gargeya S."/>
            <person name="Fitzgerald M."/>
            <person name="Haas B."/>
            <person name="Abouelleil A."/>
            <person name="Alvarado L."/>
            <person name="Arachchi H.M."/>
            <person name="Berlin A.M."/>
            <person name="Chapman S.B."/>
            <person name="Dewar J."/>
            <person name="Goldberg J."/>
            <person name="Griggs A."/>
            <person name="Gujja S."/>
            <person name="Hansen M."/>
            <person name="Howarth C."/>
            <person name="Imamovic A."/>
            <person name="Larimer J."/>
            <person name="McCowan C."/>
            <person name="Murphy C."/>
            <person name="Neiman D."/>
            <person name="Pearson M."/>
            <person name="Priest M."/>
            <person name="Roberts A."/>
            <person name="Saif S."/>
            <person name="Shea T."/>
            <person name="Sisk P."/>
            <person name="Sykes S."/>
            <person name="Wortman J."/>
            <person name="Nusbaum C."/>
            <person name="Birren B."/>
        </authorList>
    </citation>
    <scope>NUCLEOTIDE SEQUENCE [LARGE SCALE GENOMIC DNA]</scope>
    <source>
        <strain evidence="3">Vietnam Oak-Knoll (FVO)</strain>
    </source>
</reference>
<organism evidence="2 3">
    <name type="scientific">Plasmodium falciparum Vietnam Oak-Knoll</name>
    <name type="common">FVO</name>
    <dbReference type="NCBI Taxonomy" id="1036723"/>
    <lineage>
        <taxon>Eukaryota</taxon>
        <taxon>Sar</taxon>
        <taxon>Alveolata</taxon>
        <taxon>Apicomplexa</taxon>
        <taxon>Aconoidasida</taxon>
        <taxon>Haemosporida</taxon>
        <taxon>Plasmodiidae</taxon>
        <taxon>Plasmodium</taxon>
        <taxon>Plasmodium (Laverania)</taxon>
    </lineage>
</organism>
<gene>
    <name evidence="2" type="ORF">PFFVO_03433</name>
</gene>
<proteinExistence type="predicted"/>
<name>A0A024V5P3_PLAFA</name>
<evidence type="ECO:0000313" key="2">
    <source>
        <dbReference type="EMBL" id="ETW17784.1"/>
    </source>
</evidence>
<sequence length="56" mass="6890">MNHFMLRIIKIKFKLLYYSYGEKKKYRHLLPKIFCIYSFILFSHIYNNICVSIIAI</sequence>